<feature type="region of interest" description="Disordered" evidence="1">
    <location>
        <begin position="1"/>
        <end position="41"/>
    </location>
</feature>
<reference evidence="2 3" key="1">
    <citation type="journal article" date="2018" name="ISME J.">
        <title>Involvement of Burkholderiaceae and sulfurous volatiles in disease-suppressive soils.</title>
        <authorList>
            <person name="Carrion V.J."/>
            <person name="Cordovez V."/>
            <person name="Tyc O."/>
            <person name="Etalo D.W."/>
            <person name="de Bruijn I."/>
            <person name="de Jager V.C."/>
            <person name="Medema M.H."/>
            <person name="Eberl L."/>
            <person name="Raaijmakers J.M."/>
        </authorList>
    </citation>
    <scope>NUCLEOTIDE SEQUENCE [LARGE SCALE GENOMIC DNA]</scope>
    <source>
        <strain evidence="3">mHSR5</strain>
    </source>
</reference>
<dbReference type="Proteomes" id="UP000253104">
    <property type="component" value="Chromosome mHSR5_B"/>
</dbReference>
<name>A0A2Z5MZS0_BURPY</name>
<proteinExistence type="predicted"/>
<gene>
    <name evidence="2" type="ORF">CUJ89_20060</name>
</gene>
<sequence length="67" mass="7347">MTGFSKSAEAQPHGGHRVSCDQTIDVEPSPVSPGSNGIRRDHANWAWAGSSAHYDWMDLAPLFTHRD</sequence>
<accession>A0A2Z5MZS0</accession>
<organism evidence="2 3">
    <name type="scientific">Burkholderia pyrrocinia</name>
    <name type="common">Pseudomonas pyrrocinia</name>
    <dbReference type="NCBI Taxonomy" id="60550"/>
    <lineage>
        <taxon>Bacteria</taxon>
        <taxon>Pseudomonadati</taxon>
        <taxon>Pseudomonadota</taxon>
        <taxon>Betaproteobacteria</taxon>
        <taxon>Burkholderiales</taxon>
        <taxon>Burkholderiaceae</taxon>
        <taxon>Burkholderia</taxon>
        <taxon>Burkholderia cepacia complex</taxon>
    </lineage>
</organism>
<dbReference type="RefSeq" id="WP_114179229.1">
    <property type="nucleotide sequence ID" value="NZ_CP024903.1"/>
</dbReference>
<dbReference type="EMBL" id="CP024903">
    <property type="protein sequence ID" value="AXF22801.1"/>
    <property type="molecule type" value="Genomic_DNA"/>
</dbReference>
<dbReference type="AlphaFoldDB" id="A0A2Z5MZS0"/>
<dbReference type="OrthoDB" id="9013282at2"/>
<evidence type="ECO:0000313" key="3">
    <source>
        <dbReference type="Proteomes" id="UP000253104"/>
    </source>
</evidence>
<evidence type="ECO:0000313" key="2">
    <source>
        <dbReference type="EMBL" id="AXF22801.1"/>
    </source>
</evidence>
<evidence type="ECO:0000256" key="1">
    <source>
        <dbReference type="SAM" id="MobiDB-lite"/>
    </source>
</evidence>
<protein>
    <submittedName>
        <fullName evidence="2">Uncharacterized protein</fullName>
    </submittedName>
</protein>